<dbReference type="Proteomes" id="UP000295254">
    <property type="component" value="Unassembled WGS sequence"/>
</dbReference>
<dbReference type="STRING" id="95300.SAMN05216558_4436"/>
<dbReference type="PANTHER" id="PTHR22726:SF1">
    <property type="entry name" value="METALLOENDOPEPTIDASE OMA1, MITOCHONDRIAL"/>
    <property type="match status" value="1"/>
</dbReference>
<organism evidence="8 9">
    <name type="scientific">Pseudomonas vancouverensis</name>
    <dbReference type="NCBI Taxonomy" id="95300"/>
    <lineage>
        <taxon>Bacteria</taxon>
        <taxon>Pseudomonadati</taxon>
        <taxon>Pseudomonadota</taxon>
        <taxon>Gammaproteobacteria</taxon>
        <taxon>Pseudomonadales</taxon>
        <taxon>Pseudomonadaceae</taxon>
        <taxon>Pseudomonas</taxon>
    </lineage>
</organism>
<dbReference type="InterPro" id="IPR051156">
    <property type="entry name" value="Mito/Outer_Membr_Metalloprot"/>
</dbReference>
<comment type="cofactor">
    <cofactor evidence="1">
        <name>Zn(2+)</name>
        <dbReference type="ChEBI" id="CHEBI:29105"/>
    </cofactor>
</comment>
<keyword evidence="4" id="KW-0378">Hydrolase</keyword>
<evidence type="ECO:0000256" key="6">
    <source>
        <dbReference type="ARBA" id="ARBA00023049"/>
    </source>
</evidence>
<dbReference type="AlphaFoldDB" id="A0A1H2PAT9"/>
<keyword evidence="6" id="KW-0482">Metalloprotease</keyword>
<dbReference type="GO" id="GO:0016020">
    <property type="term" value="C:membrane"/>
    <property type="evidence" value="ECO:0007669"/>
    <property type="project" value="TreeGrafter"/>
</dbReference>
<dbReference type="PROSITE" id="PS51257">
    <property type="entry name" value="PROKAR_LIPOPROTEIN"/>
    <property type="match status" value="1"/>
</dbReference>
<dbReference type="OrthoDB" id="9810445at2"/>
<dbReference type="InterPro" id="IPR001915">
    <property type="entry name" value="Peptidase_M48"/>
</dbReference>
<gene>
    <name evidence="8" type="ORF">EIY72_20695</name>
</gene>
<protein>
    <recommendedName>
        <fullName evidence="7">Peptidase M48 domain-containing protein</fullName>
    </recommendedName>
</protein>
<feature type="domain" description="Peptidase M48" evidence="7">
    <location>
        <begin position="76"/>
        <end position="234"/>
    </location>
</feature>
<keyword evidence="2" id="KW-0645">Protease</keyword>
<dbReference type="GO" id="GO:0051603">
    <property type="term" value="P:proteolysis involved in protein catabolic process"/>
    <property type="evidence" value="ECO:0007669"/>
    <property type="project" value="TreeGrafter"/>
</dbReference>
<dbReference type="Gene3D" id="3.30.2010.10">
    <property type="entry name" value="Metalloproteases ('zincins'), catalytic domain"/>
    <property type="match status" value="1"/>
</dbReference>
<sequence length="488" mass="52959">MIRLTTFAFAITAVCGCAQIKVPNLPLGQAKTDPNLTQYAAHFTGPAANRSNIATSSPDSTQLQKKALGIATDPQIDSYLNAVLARLQTSLPGAPAAARVYATPNTEFTAMSYQDGGIYISYKMLDALESEDELAAVIAHEYSHVLLQHYKTNWVDTASSLAYSAGNIFISRQVNTKTSKDLLGMVLANDAALGVSQIGLVPALTRDQENEADRLGIDLMIRANYSFVGSINFLSRMQEWDARNQAIIEQRKTNYIDLFAKSENNIIAQAVDGQLDILENKIGKLIKETSLHHESGEDRSTTLRSYLKQHYANADRPPLSTKPYADALKSAHAKNLFSGLDMAHASIAALQQQQLPQALLNAMAVEKSQAASSSFARHVMINALALNNKPAEAFTLLESTVANGDALFADDMLLLDVLKKSSPEKALASAQRSYDRYASSPELLPDLILLNKQMKNQFAVVKFYGVCAGKALSAANNVLLDNCNKAKG</sequence>
<evidence type="ECO:0000256" key="2">
    <source>
        <dbReference type="ARBA" id="ARBA00022670"/>
    </source>
</evidence>
<dbReference type="GO" id="GO:0046872">
    <property type="term" value="F:metal ion binding"/>
    <property type="evidence" value="ECO:0007669"/>
    <property type="project" value="UniProtKB-KW"/>
</dbReference>
<accession>A0A1H2PAT9</accession>
<keyword evidence="9" id="KW-1185">Reference proteome</keyword>
<dbReference type="CDD" id="cd07324">
    <property type="entry name" value="M48C_Oma1-like"/>
    <property type="match status" value="1"/>
</dbReference>
<proteinExistence type="predicted"/>
<dbReference type="RefSeq" id="WP_093226837.1">
    <property type="nucleotide sequence ID" value="NZ_LT629803.1"/>
</dbReference>
<evidence type="ECO:0000256" key="5">
    <source>
        <dbReference type="ARBA" id="ARBA00022833"/>
    </source>
</evidence>
<evidence type="ECO:0000256" key="4">
    <source>
        <dbReference type="ARBA" id="ARBA00022801"/>
    </source>
</evidence>
<evidence type="ECO:0000313" key="9">
    <source>
        <dbReference type="Proteomes" id="UP000295254"/>
    </source>
</evidence>
<dbReference type="Pfam" id="PF01435">
    <property type="entry name" value="Peptidase_M48"/>
    <property type="match status" value="1"/>
</dbReference>
<evidence type="ECO:0000313" key="8">
    <source>
        <dbReference type="EMBL" id="TDB58726.1"/>
    </source>
</evidence>
<dbReference type="EMBL" id="RRZK01000029">
    <property type="protein sequence ID" value="TDB58726.1"/>
    <property type="molecule type" value="Genomic_DNA"/>
</dbReference>
<evidence type="ECO:0000259" key="7">
    <source>
        <dbReference type="Pfam" id="PF01435"/>
    </source>
</evidence>
<comment type="caution">
    <text evidence="8">The sequence shown here is derived from an EMBL/GenBank/DDBJ whole genome shotgun (WGS) entry which is preliminary data.</text>
</comment>
<reference evidence="9" key="1">
    <citation type="journal article" date="2019" name="bioRxiv">
        <title>Bacterially produced spermidine induces plant systemic susceptibility to pathogens.</title>
        <authorList>
            <person name="Melnyk R.A."/>
            <person name="Beskrovnaya P.A."/>
            <person name="Liu Z."/>
            <person name="Song Y."/>
            <person name="Haney C.H."/>
        </authorList>
    </citation>
    <scope>NUCLEOTIDE SEQUENCE [LARGE SCALE GENOMIC DNA]</scope>
    <source>
        <strain evidence="9">Dha-51</strain>
    </source>
</reference>
<dbReference type="GO" id="GO:0004222">
    <property type="term" value="F:metalloendopeptidase activity"/>
    <property type="evidence" value="ECO:0007669"/>
    <property type="project" value="InterPro"/>
</dbReference>
<dbReference type="PANTHER" id="PTHR22726">
    <property type="entry name" value="METALLOENDOPEPTIDASE OMA1"/>
    <property type="match status" value="1"/>
</dbReference>
<keyword evidence="5" id="KW-0862">Zinc</keyword>
<evidence type="ECO:0000256" key="3">
    <source>
        <dbReference type="ARBA" id="ARBA00022723"/>
    </source>
</evidence>
<name>A0A1H2PAT9_PSEVA</name>
<evidence type="ECO:0000256" key="1">
    <source>
        <dbReference type="ARBA" id="ARBA00001947"/>
    </source>
</evidence>
<keyword evidence="3" id="KW-0479">Metal-binding</keyword>